<feature type="region of interest" description="Disordered" evidence="1">
    <location>
        <begin position="321"/>
        <end position="381"/>
    </location>
</feature>
<evidence type="ECO:0000259" key="2">
    <source>
        <dbReference type="PROSITE" id="PS50105"/>
    </source>
</evidence>
<dbReference type="GO" id="GO:0045892">
    <property type="term" value="P:negative regulation of DNA-templated transcription"/>
    <property type="evidence" value="ECO:0007669"/>
    <property type="project" value="TreeGrafter"/>
</dbReference>
<keyword evidence="4" id="KW-1185">Reference proteome</keyword>
<reference evidence="3" key="1">
    <citation type="submission" date="2020-08" db="EMBL/GenBank/DDBJ databases">
        <title>Multicomponent nature underlies the extraordinary mechanical properties of spider dragline silk.</title>
        <authorList>
            <person name="Kono N."/>
            <person name="Nakamura H."/>
            <person name="Mori M."/>
            <person name="Yoshida Y."/>
            <person name="Ohtoshi R."/>
            <person name="Malay A.D."/>
            <person name="Moran D.A.P."/>
            <person name="Tomita M."/>
            <person name="Numata K."/>
            <person name="Arakawa K."/>
        </authorList>
    </citation>
    <scope>NUCLEOTIDE SEQUENCE</scope>
</reference>
<dbReference type="PANTHER" id="PTHR12247:SF138">
    <property type="entry name" value="POLYHOMEOTIC DISTAL, ISOFORM A-RELATED"/>
    <property type="match status" value="1"/>
</dbReference>
<organism evidence="3 4">
    <name type="scientific">Nephila pilipes</name>
    <name type="common">Giant wood spider</name>
    <name type="synonym">Nephila maculata</name>
    <dbReference type="NCBI Taxonomy" id="299642"/>
    <lineage>
        <taxon>Eukaryota</taxon>
        <taxon>Metazoa</taxon>
        <taxon>Ecdysozoa</taxon>
        <taxon>Arthropoda</taxon>
        <taxon>Chelicerata</taxon>
        <taxon>Arachnida</taxon>
        <taxon>Araneae</taxon>
        <taxon>Araneomorphae</taxon>
        <taxon>Entelegynae</taxon>
        <taxon>Araneoidea</taxon>
        <taxon>Nephilidae</taxon>
        <taxon>Nephila</taxon>
    </lineage>
</organism>
<feature type="domain" description="SAM" evidence="2">
    <location>
        <begin position="601"/>
        <end position="665"/>
    </location>
</feature>
<dbReference type="OrthoDB" id="6435702at2759"/>
<protein>
    <submittedName>
        <fullName evidence="3">Polyhomeotic-like protein 1</fullName>
    </submittedName>
</protein>
<feature type="compositionally biased region" description="Low complexity" evidence="1">
    <location>
        <begin position="441"/>
        <end position="452"/>
    </location>
</feature>
<dbReference type="GO" id="GO:0042393">
    <property type="term" value="F:histone binding"/>
    <property type="evidence" value="ECO:0007669"/>
    <property type="project" value="TreeGrafter"/>
</dbReference>
<proteinExistence type="predicted"/>
<evidence type="ECO:0000256" key="1">
    <source>
        <dbReference type="SAM" id="MobiDB-lite"/>
    </source>
</evidence>
<feature type="region of interest" description="Disordered" evidence="1">
    <location>
        <begin position="213"/>
        <end position="245"/>
    </location>
</feature>
<feature type="compositionally biased region" description="Polar residues" evidence="1">
    <location>
        <begin position="215"/>
        <end position="231"/>
    </location>
</feature>
<feature type="compositionally biased region" description="Low complexity" evidence="1">
    <location>
        <begin position="232"/>
        <end position="245"/>
    </location>
</feature>
<feature type="compositionally biased region" description="Basic residues" evidence="1">
    <location>
        <begin position="488"/>
        <end position="512"/>
    </location>
</feature>
<feature type="compositionally biased region" description="Basic and acidic residues" evidence="1">
    <location>
        <begin position="513"/>
        <end position="523"/>
    </location>
</feature>
<evidence type="ECO:0000313" key="3">
    <source>
        <dbReference type="EMBL" id="GFT87590.1"/>
    </source>
</evidence>
<dbReference type="SUPFAM" id="SSF47769">
    <property type="entry name" value="SAM/Pointed domain"/>
    <property type="match status" value="1"/>
</dbReference>
<dbReference type="AlphaFoldDB" id="A0A8X6PWG2"/>
<dbReference type="Proteomes" id="UP000887013">
    <property type="component" value="Unassembled WGS sequence"/>
</dbReference>
<dbReference type="InterPro" id="IPR050548">
    <property type="entry name" value="PcG_chromatin_remod_factors"/>
</dbReference>
<feature type="compositionally biased region" description="Polar residues" evidence="1">
    <location>
        <begin position="357"/>
        <end position="366"/>
    </location>
</feature>
<feature type="region of interest" description="Disordered" evidence="1">
    <location>
        <begin position="485"/>
        <end position="523"/>
    </location>
</feature>
<dbReference type="InterPro" id="IPR001660">
    <property type="entry name" value="SAM"/>
</dbReference>
<dbReference type="SMART" id="SM00454">
    <property type="entry name" value="SAM"/>
    <property type="match status" value="1"/>
</dbReference>
<dbReference type="PROSITE" id="PS50105">
    <property type="entry name" value="SAM_DOMAIN"/>
    <property type="match status" value="1"/>
</dbReference>
<accession>A0A8X6PWG2</accession>
<dbReference type="InterPro" id="IPR013761">
    <property type="entry name" value="SAM/pointed_sf"/>
</dbReference>
<dbReference type="Gene3D" id="1.10.150.50">
    <property type="entry name" value="Transcription Factor, Ets-1"/>
    <property type="match status" value="1"/>
</dbReference>
<dbReference type="PANTHER" id="PTHR12247">
    <property type="entry name" value="POLYCOMB GROUP PROTEIN"/>
    <property type="match status" value="1"/>
</dbReference>
<feature type="region of interest" description="Disordered" evidence="1">
    <location>
        <begin position="441"/>
        <end position="470"/>
    </location>
</feature>
<dbReference type="GO" id="GO:0035102">
    <property type="term" value="C:PRC1 complex"/>
    <property type="evidence" value="ECO:0007669"/>
    <property type="project" value="TreeGrafter"/>
</dbReference>
<dbReference type="Pfam" id="PF00536">
    <property type="entry name" value="SAM_1"/>
    <property type="match status" value="1"/>
</dbReference>
<name>A0A8X6PWG2_NEPPI</name>
<gene>
    <name evidence="3" type="primary">PHC1</name>
    <name evidence="3" type="ORF">NPIL_88141</name>
</gene>
<comment type="caution">
    <text evidence="3">The sequence shown here is derived from an EMBL/GenBank/DDBJ whole genome shotgun (WGS) entry which is preliminary data.</text>
</comment>
<dbReference type="GO" id="GO:0003682">
    <property type="term" value="F:chromatin binding"/>
    <property type="evidence" value="ECO:0007669"/>
    <property type="project" value="TreeGrafter"/>
</dbReference>
<sequence length="669" mass="72197">MENCNTAVVFGCPSCKVFSKCSIITTKGPSVQYRIISLKTAATVLLASQASGSIYNHPQMIAGPLALSTLPPGYSWAPSNCYSQSHSPVIISREHPNIYLQSHPQTAVNLPVVTGQLMSSTSLSSPIQVSHGVQTIATQTSAPSSLNSNTTYYSPQESLKMLQVKAVSQMSYSRKAFKANQKSQRSLEQNVGTSAQLQLLVNSGSSSERLIRPNTLASSQPPVQQTESKVITSTQTESTSMETEPTEIVNNTMIDQGNQFSSPQLMSQSIEIVSSKSTASVSQIESSCSSTTLDSAVTSTESSAAANLSMPIINNEELSSNFIPQCDDNSNHDADSEQPVPDSTKKPTADIEPVPDTTDSITNLKSVSEKSNAKSSTKQPNVVRFNPVIKLKRLKPQEPIQTPYMRTNKDKQLQKAIVKPQMFSPVIASYVIKEVTLKSVSDSSTTVVSEQSNSEMKHDGSTPIPSPDKENSTLILKETVAEGEHVPKFKVSRGRGRPRGKGRGRGRGRGAKQKQEAPLRRSLRQKGDIDIIESAVGENATEMDSVIAIENADSSQMDSENVPPVKDTDLDSSFNISTIAAVPSETGNVATNIPEKSPDLWSVQEVSEFIQDFLGCVEFAETFKSQEIDGQALLLMKLDHLMTGMSMKLGPALKLIAHINSLKAEASPV</sequence>
<dbReference type="CDD" id="cd09577">
    <property type="entry name" value="SAM_Ph1_2_3"/>
    <property type="match status" value="1"/>
</dbReference>
<evidence type="ECO:0000313" key="4">
    <source>
        <dbReference type="Proteomes" id="UP000887013"/>
    </source>
</evidence>
<dbReference type="EMBL" id="BMAW01024356">
    <property type="protein sequence ID" value="GFT87590.1"/>
    <property type="molecule type" value="Genomic_DNA"/>
</dbReference>